<dbReference type="EMBL" id="FOJG01000001">
    <property type="protein sequence ID" value="SEW13967.1"/>
    <property type="molecule type" value="Genomic_DNA"/>
</dbReference>
<gene>
    <name evidence="1" type="ORF">SAMN04488122_0793</name>
</gene>
<dbReference type="RefSeq" id="WP_089890858.1">
    <property type="nucleotide sequence ID" value="NZ_FOJG01000001.1"/>
</dbReference>
<dbReference type="Proteomes" id="UP000199310">
    <property type="component" value="Unassembled WGS sequence"/>
</dbReference>
<dbReference type="STRING" id="29529.SAMN04488122_0793"/>
<organism evidence="1 2">
    <name type="scientific">Chitinophaga arvensicola</name>
    <dbReference type="NCBI Taxonomy" id="29529"/>
    <lineage>
        <taxon>Bacteria</taxon>
        <taxon>Pseudomonadati</taxon>
        <taxon>Bacteroidota</taxon>
        <taxon>Chitinophagia</taxon>
        <taxon>Chitinophagales</taxon>
        <taxon>Chitinophagaceae</taxon>
        <taxon>Chitinophaga</taxon>
    </lineage>
</organism>
<reference evidence="2" key="1">
    <citation type="submission" date="2016-10" db="EMBL/GenBank/DDBJ databases">
        <authorList>
            <person name="Varghese N."/>
            <person name="Submissions S."/>
        </authorList>
    </citation>
    <scope>NUCLEOTIDE SEQUENCE [LARGE SCALE GENOMIC DNA]</scope>
    <source>
        <strain evidence="2">DSM 3695</strain>
    </source>
</reference>
<protein>
    <recommendedName>
        <fullName evidence="3">Methyltransferase domain-containing protein</fullName>
    </recommendedName>
</protein>
<dbReference type="Gene3D" id="3.40.50.150">
    <property type="entry name" value="Vaccinia Virus protein VP39"/>
    <property type="match status" value="1"/>
</dbReference>
<sequence>MYLLIPGRHHLLTDFQFKYLNRLIKCKLEGEKDVYGNPLAAQEIEGVIFAVTSANHLGTKRNPVPFYLRAMIIQEFSNSLDVPVYVYGIDDVGVITDFPEYTVKTIRHSSEGVHALTPANTLVICSTGVKEMYLQHGYTILPAEWDPASQQFTQPMPWDIVKLVAQTGEWRKNKTVLDQMHPASFKIWSRYRVGEKVQHILKDPIIGADGDLTATRDYNVYVKQMDDIAAQKYKETAPYIQPGNIGDIGCAVGSWIKMACEDDRLHECDFYGIEVSRHLYDICLQRKHNGEFANPSVFFSQKNAVTSLVFEAGSMNTIHTSSLTHEIESYGSREDLIQFIHNRYNELVPGGVWINRDVVGPENKEEIILLWLNDTDGENDLPMPENATTHELAEYLGKLSTLSLFKRFALDFRHHEGFQLPHEWVTIEGKTYAQLSMQNACEFLFKKDYHDNWLSEMHETFCFWNYEDWKSALEEAGLRLDALSTTWRNEWIVNNRLEGKVQLMRPCKNNVPLPIPFPVSHMLLLARK</sequence>
<dbReference type="AlphaFoldDB" id="A0A1I0PHQ4"/>
<evidence type="ECO:0000313" key="1">
    <source>
        <dbReference type="EMBL" id="SEW13967.1"/>
    </source>
</evidence>
<accession>A0A1I0PHQ4</accession>
<dbReference type="InterPro" id="IPR029063">
    <property type="entry name" value="SAM-dependent_MTases_sf"/>
</dbReference>
<evidence type="ECO:0000313" key="2">
    <source>
        <dbReference type="Proteomes" id="UP000199310"/>
    </source>
</evidence>
<dbReference type="OrthoDB" id="609840at2"/>
<evidence type="ECO:0008006" key="3">
    <source>
        <dbReference type="Google" id="ProtNLM"/>
    </source>
</evidence>
<proteinExistence type="predicted"/>
<name>A0A1I0PHQ4_9BACT</name>
<dbReference type="SUPFAM" id="SSF53335">
    <property type="entry name" value="S-adenosyl-L-methionine-dependent methyltransferases"/>
    <property type="match status" value="1"/>
</dbReference>
<keyword evidence="2" id="KW-1185">Reference proteome</keyword>